<accession>A0A9D3AIR8</accession>
<evidence type="ECO:0000256" key="9">
    <source>
        <dbReference type="ARBA" id="ARBA00048540"/>
    </source>
</evidence>
<keyword evidence="12" id="KW-1003">Cell membrane</keyword>
<dbReference type="PROSITE" id="PS51257">
    <property type="entry name" value="PROKAR_LIPOPROTEIN"/>
    <property type="match status" value="1"/>
</dbReference>
<evidence type="ECO:0000256" key="6">
    <source>
        <dbReference type="ARBA" id="ARBA00022827"/>
    </source>
</evidence>
<gene>
    <name evidence="13" type="ORF">K8V39_04480</name>
</gene>
<reference evidence="13" key="1">
    <citation type="journal article" date="2021" name="PeerJ">
        <title>Extensive microbial diversity within the chicken gut microbiome revealed by metagenomics and culture.</title>
        <authorList>
            <person name="Gilroy R."/>
            <person name="Ravi A."/>
            <person name="Getino M."/>
            <person name="Pursley I."/>
            <person name="Horton D.L."/>
            <person name="Alikhan N.F."/>
            <person name="Baker D."/>
            <person name="Gharbi K."/>
            <person name="Hall N."/>
            <person name="Watson M."/>
            <person name="Adriaenssens E.M."/>
            <person name="Foster-Nyarko E."/>
            <person name="Jarju S."/>
            <person name="Secka A."/>
            <person name="Antonio M."/>
            <person name="Oren A."/>
            <person name="Chaudhuri R.R."/>
            <person name="La Ragione R."/>
            <person name="Hildebrand F."/>
            <person name="Pallen M.J."/>
        </authorList>
    </citation>
    <scope>NUCLEOTIDE SEQUENCE</scope>
    <source>
        <strain evidence="13">USAMLcec4-12693</strain>
    </source>
</reference>
<keyword evidence="12" id="KW-0997">Cell inner membrane</keyword>
<evidence type="ECO:0000256" key="10">
    <source>
        <dbReference type="PIRNR" id="PIRNR006268"/>
    </source>
</evidence>
<sequence>MKRITAILMGIGISLAFAGCTSQSLEGQQEQVNFFGMDTYMTITAYGEDAGEAVEEAQARILKLEKEWSVTDESSQIYQANHSGGSPVTLSDDTRDVVSFALEMAEKTGGALEPTIYPVLEAWGFTTDENRIPAPDEIQTLLEHVGYEQVSLSGNELTLPEGVELDLGAVGKGYAGDAAAEVIKEQGVTSALLDLGGNIQAVGKRPDGTDWRIGIRNPFGDGQMGMLLASDCAVVTSGSYERYFVGEDGKEYTHIIDPETGYPVDNGLVSVSIIAEEGKVADALSTSMFVKGLEGAEEYWKEHQDFEMIAVTEDGDIYVTEGIEDQFTLGDSFGNMELHIITS</sequence>
<dbReference type="Proteomes" id="UP000813420">
    <property type="component" value="Unassembled WGS sequence"/>
</dbReference>
<evidence type="ECO:0000256" key="4">
    <source>
        <dbReference type="ARBA" id="ARBA00022679"/>
    </source>
</evidence>
<comment type="similarity">
    <text evidence="10 12">Belongs to the ApbE family.</text>
</comment>
<dbReference type="AlphaFoldDB" id="A0A9D3AIR8"/>
<dbReference type="GO" id="GO:0005886">
    <property type="term" value="C:plasma membrane"/>
    <property type="evidence" value="ECO:0007669"/>
    <property type="project" value="UniProtKB-SubCell"/>
</dbReference>
<evidence type="ECO:0000256" key="7">
    <source>
        <dbReference type="ARBA" id="ARBA00022842"/>
    </source>
</evidence>
<dbReference type="Gene3D" id="3.10.520.10">
    <property type="entry name" value="ApbE-like domains"/>
    <property type="match status" value="1"/>
</dbReference>
<keyword evidence="5 10" id="KW-0479">Metal-binding</keyword>
<evidence type="ECO:0000256" key="8">
    <source>
        <dbReference type="ARBA" id="ARBA00031306"/>
    </source>
</evidence>
<evidence type="ECO:0000313" key="13">
    <source>
        <dbReference type="EMBL" id="HJH49500.1"/>
    </source>
</evidence>
<feature type="binding site" evidence="11">
    <location>
        <position position="282"/>
    </location>
    <ligand>
        <name>Mg(2+)</name>
        <dbReference type="ChEBI" id="CHEBI:18420"/>
    </ligand>
</feature>
<dbReference type="GO" id="GO:0046872">
    <property type="term" value="F:metal ion binding"/>
    <property type="evidence" value="ECO:0007669"/>
    <property type="project" value="UniProtKB-UniRule"/>
</dbReference>
<keyword evidence="6 10" id="KW-0274">FAD</keyword>
<keyword evidence="3 10" id="KW-0285">Flavoprotein</keyword>
<evidence type="ECO:0000256" key="2">
    <source>
        <dbReference type="ARBA" id="ARBA00016337"/>
    </source>
</evidence>
<evidence type="ECO:0000256" key="3">
    <source>
        <dbReference type="ARBA" id="ARBA00022630"/>
    </source>
</evidence>
<comment type="subcellular location">
    <subcellularLocation>
        <location evidence="12">Cell inner membrane</location>
        <topology evidence="12">Lipid-anchor</topology>
        <orientation evidence="12">Periplasmic side</orientation>
    </subcellularLocation>
</comment>
<evidence type="ECO:0000256" key="5">
    <source>
        <dbReference type="ARBA" id="ARBA00022723"/>
    </source>
</evidence>
<keyword evidence="12" id="KW-0449">Lipoprotein</keyword>
<feature type="chain" id="PRO_5039743070" description="FAD:protein FMN transferase" evidence="12">
    <location>
        <begin position="19"/>
        <end position="343"/>
    </location>
</feature>
<comment type="caution">
    <text evidence="13">The sequence shown here is derived from an EMBL/GenBank/DDBJ whole genome shotgun (WGS) entry which is preliminary data.</text>
</comment>
<feature type="binding site" evidence="11">
    <location>
        <position position="286"/>
    </location>
    <ligand>
        <name>Mg(2+)</name>
        <dbReference type="ChEBI" id="CHEBI:18420"/>
    </ligand>
</feature>
<keyword evidence="7 10" id="KW-0460">Magnesium</keyword>
<dbReference type="SUPFAM" id="SSF143631">
    <property type="entry name" value="ApbE-like"/>
    <property type="match status" value="1"/>
</dbReference>
<evidence type="ECO:0000313" key="14">
    <source>
        <dbReference type="Proteomes" id="UP000813420"/>
    </source>
</evidence>
<comment type="cofactor">
    <cofactor evidence="11">
        <name>Mg(2+)</name>
        <dbReference type="ChEBI" id="CHEBI:18420"/>
    </cofactor>
    <cofactor evidence="11">
        <name>Mn(2+)</name>
        <dbReference type="ChEBI" id="CHEBI:29035"/>
    </cofactor>
    <text evidence="11">Magnesium. Can also use manganese.</text>
</comment>
<keyword evidence="12" id="KW-0732">Signal</keyword>
<dbReference type="OrthoDB" id="9778595at2"/>
<dbReference type="GO" id="GO:0016740">
    <property type="term" value="F:transferase activity"/>
    <property type="evidence" value="ECO:0007669"/>
    <property type="project" value="UniProtKB-UniRule"/>
</dbReference>
<dbReference type="Pfam" id="PF02424">
    <property type="entry name" value="ApbE"/>
    <property type="match status" value="1"/>
</dbReference>
<feature type="signal peptide" evidence="12">
    <location>
        <begin position="1"/>
        <end position="18"/>
    </location>
</feature>
<organism evidence="13 14">
    <name type="scientific">Merdimonas faecis</name>
    <dbReference type="NCBI Taxonomy" id="1653435"/>
    <lineage>
        <taxon>Bacteria</taxon>
        <taxon>Bacillati</taxon>
        <taxon>Bacillota</taxon>
        <taxon>Clostridia</taxon>
        <taxon>Lachnospirales</taxon>
        <taxon>Lachnospiraceae</taxon>
        <taxon>Merdimonas</taxon>
    </lineage>
</organism>
<protein>
    <recommendedName>
        <fullName evidence="2 10">FAD:protein FMN transferase</fullName>
        <ecNumber evidence="1 10">2.7.1.180</ecNumber>
    </recommendedName>
    <alternativeName>
        <fullName evidence="8 10">Flavin transferase</fullName>
    </alternativeName>
</protein>
<feature type="binding site" evidence="11">
    <location>
        <position position="169"/>
    </location>
    <ligand>
        <name>Mg(2+)</name>
        <dbReference type="ChEBI" id="CHEBI:18420"/>
    </ligand>
</feature>
<dbReference type="EC" id="2.7.1.180" evidence="1 10"/>
<dbReference type="PANTHER" id="PTHR30040:SF2">
    <property type="entry name" value="FAD:PROTEIN FMN TRANSFERASE"/>
    <property type="match status" value="1"/>
</dbReference>
<reference evidence="13" key="2">
    <citation type="submission" date="2021-09" db="EMBL/GenBank/DDBJ databases">
        <authorList>
            <person name="Gilroy R."/>
        </authorList>
    </citation>
    <scope>NUCLEOTIDE SEQUENCE</scope>
    <source>
        <strain evidence="13">USAMLcec4-12693</strain>
    </source>
</reference>
<comment type="catalytic activity">
    <reaction evidence="9 10 12">
        <text>L-threonyl-[protein] + FAD = FMN-L-threonyl-[protein] + AMP + H(+)</text>
        <dbReference type="Rhea" id="RHEA:36847"/>
        <dbReference type="Rhea" id="RHEA-COMP:11060"/>
        <dbReference type="Rhea" id="RHEA-COMP:11061"/>
        <dbReference type="ChEBI" id="CHEBI:15378"/>
        <dbReference type="ChEBI" id="CHEBI:30013"/>
        <dbReference type="ChEBI" id="CHEBI:57692"/>
        <dbReference type="ChEBI" id="CHEBI:74257"/>
        <dbReference type="ChEBI" id="CHEBI:456215"/>
        <dbReference type="EC" id="2.7.1.180"/>
    </reaction>
</comment>
<keyword evidence="12" id="KW-0472">Membrane</keyword>
<keyword evidence="4 10" id="KW-0808">Transferase</keyword>
<dbReference type="EMBL" id="DYXE01000043">
    <property type="protein sequence ID" value="HJH49500.1"/>
    <property type="molecule type" value="Genomic_DNA"/>
</dbReference>
<evidence type="ECO:0000256" key="11">
    <source>
        <dbReference type="PIRSR" id="PIRSR006268-2"/>
    </source>
</evidence>
<dbReference type="PIRSF" id="PIRSF006268">
    <property type="entry name" value="ApbE"/>
    <property type="match status" value="1"/>
</dbReference>
<dbReference type="InterPro" id="IPR024932">
    <property type="entry name" value="ApbE"/>
</dbReference>
<dbReference type="PANTHER" id="PTHR30040">
    <property type="entry name" value="THIAMINE BIOSYNTHESIS LIPOPROTEIN APBE"/>
    <property type="match status" value="1"/>
</dbReference>
<proteinExistence type="inferred from homology"/>
<evidence type="ECO:0000256" key="1">
    <source>
        <dbReference type="ARBA" id="ARBA00011955"/>
    </source>
</evidence>
<comment type="function">
    <text evidence="12">Flavin transferase that catalyzes the transfer of the FMN moiety of FAD and its covalent binding to the hydroxyl group of a threonine residue in a target flavoprotein.</text>
</comment>
<evidence type="ECO:0000256" key="12">
    <source>
        <dbReference type="RuleBase" id="RU363002"/>
    </source>
</evidence>
<dbReference type="RefSeq" id="WP_070089402.1">
    <property type="nucleotide sequence ID" value="NZ_CABMJS010000018.1"/>
</dbReference>
<name>A0A9D3AIR8_9FIRM</name>
<dbReference type="InterPro" id="IPR003374">
    <property type="entry name" value="ApbE-like_sf"/>
</dbReference>